<dbReference type="EMBL" id="BMDZ01000054">
    <property type="protein sequence ID" value="GGB53356.1"/>
    <property type="molecule type" value="Genomic_DNA"/>
</dbReference>
<keyword evidence="4" id="KW-1185">Reference proteome</keyword>
<evidence type="ECO:0000256" key="1">
    <source>
        <dbReference type="SAM" id="MobiDB-lite"/>
    </source>
</evidence>
<protein>
    <submittedName>
        <fullName evidence="3">Amine oxidase</fullName>
    </submittedName>
</protein>
<accession>A0ABQ1IVW2</accession>
<dbReference type="Gene3D" id="3.50.50.60">
    <property type="entry name" value="FAD/NAD(P)-binding domain"/>
    <property type="match status" value="1"/>
</dbReference>
<feature type="region of interest" description="Disordered" evidence="1">
    <location>
        <begin position="360"/>
        <end position="379"/>
    </location>
</feature>
<dbReference type="Proteomes" id="UP000603352">
    <property type="component" value="Unassembled WGS sequence"/>
</dbReference>
<feature type="compositionally biased region" description="Basic and acidic residues" evidence="1">
    <location>
        <begin position="360"/>
        <end position="372"/>
    </location>
</feature>
<dbReference type="SUPFAM" id="SSF51905">
    <property type="entry name" value="FAD/NAD(P)-binding domain"/>
    <property type="match status" value="1"/>
</dbReference>
<reference evidence="4" key="1">
    <citation type="journal article" date="2019" name="Int. J. Syst. Evol. Microbiol.">
        <title>The Global Catalogue of Microorganisms (GCM) 10K type strain sequencing project: providing services to taxonomists for standard genome sequencing and annotation.</title>
        <authorList>
            <consortium name="The Broad Institute Genomics Platform"/>
            <consortium name="The Broad Institute Genome Sequencing Center for Infectious Disease"/>
            <person name="Wu L."/>
            <person name="Ma J."/>
        </authorList>
    </citation>
    <scope>NUCLEOTIDE SEQUENCE [LARGE SCALE GENOMIC DNA]</scope>
    <source>
        <strain evidence="4">CGMCC 1.10188</strain>
    </source>
</reference>
<dbReference type="InterPro" id="IPR002937">
    <property type="entry name" value="Amino_oxidase"/>
</dbReference>
<name>A0ABQ1IVW2_9PROT</name>
<dbReference type="PRINTS" id="PR00420">
    <property type="entry name" value="RNGMNOXGNASE"/>
</dbReference>
<evidence type="ECO:0000313" key="4">
    <source>
        <dbReference type="Proteomes" id="UP000603352"/>
    </source>
</evidence>
<evidence type="ECO:0000259" key="2">
    <source>
        <dbReference type="Pfam" id="PF01593"/>
    </source>
</evidence>
<dbReference type="PANTHER" id="PTHR42923">
    <property type="entry name" value="PROTOPORPHYRINOGEN OXIDASE"/>
    <property type="match status" value="1"/>
</dbReference>
<comment type="caution">
    <text evidence="3">The sequence shown here is derived from an EMBL/GenBank/DDBJ whole genome shotgun (WGS) entry which is preliminary data.</text>
</comment>
<dbReference type="Pfam" id="PF01593">
    <property type="entry name" value="Amino_oxidase"/>
    <property type="match status" value="1"/>
</dbReference>
<dbReference type="InterPro" id="IPR036188">
    <property type="entry name" value="FAD/NAD-bd_sf"/>
</dbReference>
<gene>
    <name evidence="3" type="ORF">GCM10011505_38010</name>
</gene>
<dbReference type="Pfam" id="PF13450">
    <property type="entry name" value="NAD_binding_8"/>
    <property type="match status" value="1"/>
</dbReference>
<feature type="domain" description="Amine oxidase" evidence="2">
    <location>
        <begin position="247"/>
        <end position="413"/>
    </location>
</feature>
<organism evidence="3 4">
    <name type="scientific">Tistrella bauzanensis</name>
    <dbReference type="NCBI Taxonomy" id="657419"/>
    <lineage>
        <taxon>Bacteria</taxon>
        <taxon>Pseudomonadati</taxon>
        <taxon>Pseudomonadota</taxon>
        <taxon>Alphaproteobacteria</taxon>
        <taxon>Geminicoccales</taxon>
        <taxon>Geminicoccaceae</taxon>
        <taxon>Tistrella</taxon>
    </lineage>
</organism>
<sequence length="416" mass="43088">MPGLVAEVTGPTCRRALVVGAGIAGLAAALDLAEAGLAVEILEAAPGAGGRCRSFDDRETGRRLDNGTHVLLGANPAALDFVRRVGGCFRMLPPVYPVVVLDAPGGDVTRRLHLDLDRPLAALRAIGAGSGDLAALLRLVVIGGRNDRIGRDHPRLLSTPCGRLLLGPLIRAALNIDPADADTRLVRRLLGRLALAGPAGVRLYLVEGGLDAALIAPALARLRDLGAILRTGAAVDRLPEPAADQATILAVPPAAAKRLLPALRVPEGSSAILNLHYALPAGAGTSHLPDALMVVGGLADWIFHRDGILSITTSAADDRVGDPAERLAAIGWAEIRSALGADAGLPRDMPPVRVVKEKRATMRHDPAGEARRPPPGASMQRQVYLAGDWTDTGLPATIEGAVLSGRAAARAVLTAR</sequence>
<evidence type="ECO:0000313" key="3">
    <source>
        <dbReference type="EMBL" id="GGB53356.1"/>
    </source>
</evidence>
<dbReference type="PANTHER" id="PTHR42923:SF47">
    <property type="entry name" value="BLR3003 PROTEIN"/>
    <property type="match status" value="1"/>
</dbReference>
<proteinExistence type="predicted"/>
<dbReference type="InterPro" id="IPR050464">
    <property type="entry name" value="Zeta_carotene_desat/Oxidored"/>
</dbReference>